<feature type="domain" description="F5/8 type C" evidence="1">
    <location>
        <begin position="35"/>
        <end position="122"/>
    </location>
</feature>
<gene>
    <name evidence="2" type="ORF">SKTS_16560</name>
</gene>
<evidence type="ECO:0000313" key="2">
    <source>
        <dbReference type="EMBL" id="BCB26770.1"/>
    </source>
</evidence>
<protein>
    <recommendedName>
        <fullName evidence="1">F5/8 type C domain-containing protein</fullName>
    </recommendedName>
</protein>
<dbReference type="Gene3D" id="2.60.120.260">
    <property type="entry name" value="Galactose-binding domain-like"/>
    <property type="match status" value="1"/>
</dbReference>
<dbReference type="Pfam" id="PF00754">
    <property type="entry name" value="F5_F8_type_C"/>
    <property type="match status" value="1"/>
</dbReference>
<organism evidence="2 3">
    <name type="scientific">Sulfurimicrobium lacus</name>
    <dbReference type="NCBI Taxonomy" id="2715678"/>
    <lineage>
        <taxon>Bacteria</taxon>
        <taxon>Pseudomonadati</taxon>
        <taxon>Pseudomonadota</taxon>
        <taxon>Betaproteobacteria</taxon>
        <taxon>Nitrosomonadales</taxon>
        <taxon>Sulfuricellaceae</taxon>
        <taxon>Sulfurimicrobium</taxon>
    </lineage>
</organism>
<name>A0A6F8VBR4_9PROT</name>
<dbReference type="SUPFAM" id="SSF49785">
    <property type="entry name" value="Galactose-binding domain-like"/>
    <property type="match status" value="1"/>
</dbReference>
<sequence>MHEKLRKKIISSEAGTATSAPANTIDIIRNAEVIATSESENFPLDNIVDGSTGPGSSQWVAGATGPQTLVFKFDAPQNIAGIVYEIEEREVARTQEICFEVSTDSGAHFREILRHEYNFSPDGSTFQREELKLDLAHVTDLKMTIKPDKGNLDRRAKLNHIAFLA</sequence>
<evidence type="ECO:0000313" key="3">
    <source>
        <dbReference type="Proteomes" id="UP000502260"/>
    </source>
</evidence>
<keyword evidence="3" id="KW-1185">Reference proteome</keyword>
<dbReference type="InterPro" id="IPR000421">
    <property type="entry name" value="FA58C"/>
</dbReference>
<dbReference type="Proteomes" id="UP000502260">
    <property type="component" value="Chromosome"/>
</dbReference>
<evidence type="ECO:0000259" key="1">
    <source>
        <dbReference type="Pfam" id="PF00754"/>
    </source>
</evidence>
<proteinExistence type="predicted"/>
<reference evidence="3" key="1">
    <citation type="submission" date="2020-03" db="EMBL/GenBank/DDBJ databases">
        <title>Complete genome sequence of sulfur-oxidizing bacterium skT11.</title>
        <authorList>
            <person name="Kanda M."/>
            <person name="Kojima H."/>
            <person name="Fukui M."/>
        </authorList>
    </citation>
    <scope>NUCLEOTIDE SEQUENCE [LARGE SCALE GENOMIC DNA]</scope>
    <source>
        <strain evidence="3">skT11</strain>
    </source>
</reference>
<accession>A0A6F8VBR4</accession>
<dbReference type="AlphaFoldDB" id="A0A6F8VBR4"/>
<dbReference type="KEGG" id="slac:SKTS_16560"/>
<dbReference type="EMBL" id="AP022853">
    <property type="protein sequence ID" value="BCB26770.1"/>
    <property type="molecule type" value="Genomic_DNA"/>
</dbReference>
<dbReference type="InterPro" id="IPR008979">
    <property type="entry name" value="Galactose-bd-like_sf"/>
</dbReference>
<dbReference type="RefSeq" id="WP_173063161.1">
    <property type="nucleotide sequence ID" value="NZ_AP022853.1"/>
</dbReference>